<evidence type="ECO:0000313" key="1">
    <source>
        <dbReference type="EMBL" id="MFD2234171.1"/>
    </source>
</evidence>
<sequence>MTAPGDDALLLRTLLQQAIRGRHWRTALLFLLFRPWLTRLLAEIRANPGAGDKPSPFIYTIR</sequence>
<evidence type="ECO:0000313" key="2">
    <source>
        <dbReference type="Proteomes" id="UP001597296"/>
    </source>
</evidence>
<reference evidence="2" key="1">
    <citation type="journal article" date="2019" name="Int. J. Syst. Evol. Microbiol.">
        <title>The Global Catalogue of Microorganisms (GCM) 10K type strain sequencing project: providing services to taxonomists for standard genome sequencing and annotation.</title>
        <authorList>
            <consortium name="The Broad Institute Genomics Platform"/>
            <consortium name="The Broad Institute Genome Sequencing Center for Infectious Disease"/>
            <person name="Wu L."/>
            <person name="Ma J."/>
        </authorList>
    </citation>
    <scope>NUCLEOTIDE SEQUENCE [LARGE SCALE GENOMIC DNA]</scope>
    <source>
        <strain evidence="2">KCTC 15012</strain>
    </source>
</reference>
<accession>A0ABW5CD53</accession>
<dbReference type="Proteomes" id="UP001597296">
    <property type="component" value="Unassembled WGS sequence"/>
</dbReference>
<dbReference type="EMBL" id="JBHUIY010000017">
    <property type="protein sequence ID" value="MFD2234171.1"/>
    <property type="molecule type" value="Genomic_DNA"/>
</dbReference>
<comment type="caution">
    <text evidence="1">The sequence shown here is derived from an EMBL/GenBank/DDBJ whole genome shotgun (WGS) entry which is preliminary data.</text>
</comment>
<keyword evidence="2" id="KW-1185">Reference proteome</keyword>
<protein>
    <submittedName>
        <fullName evidence="1">Uncharacterized protein</fullName>
    </submittedName>
</protein>
<name>A0ABW5CD53_9PROT</name>
<dbReference type="RefSeq" id="WP_377316122.1">
    <property type="nucleotide sequence ID" value="NZ_JBHUIY010000017.1"/>
</dbReference>
<proteinExistence type="predicted"/>
<gene>
    <name evidence="1" type="ORF">ACFSNB_10160</name>
</gene>
<organism evidence="1 2">
    <name type="scientific">Phaeospirillum tilakii</name>
    <dbReference type="NCBI Taxonomy" id="741673"/>
    <lineage>
        <taxon>Bacteria</taxon>
        <taxon>Pseudomonadati</taxon>
        <taxon>Pseudomonadota</taxon>
        <taxon>Alphaproteobacteria</taxon>
        <taxon>Rhodospirillales</taxon>
        <taxon>Rhodospirillaceae</taxon>
        <taxon>Phaeospirillum</taxon>
    </lineage>
</organism>